<dbReference type="EMBL" id="CP061800">
    <property type="protein sequence ID" value="QTA90523.1"/>
    <property type="molecule type" value="Genomic_DNA"/>
</dbReference>
<evidence type="ECO:0000313" key="3">
    <source>
        <dbReference type="Proteomes" id="UP000663722"/>
    </source>
</evidence>
<keyword evidence="1" id="KW-0812">Transmembrane</keyword>
<organism evidence="2 3">
    <name type="scientific">Desulfonema magnum</name>
    <dbReference type="NCBI Taxonomy" id="45655"/>
    <lineage>
        <taxon>Bacteria</taxon>
        <taxon>Pseudomonadati</taxon>
        <taxon>Thermodesulfobacteriota</taxon>
        <taxon>Desulfobacteria</taxon>
        <taxon>Desulfobacterales</taxon>
        <taxon>Desulfococcaceae</taxon>
        <taxon>Desulfonema</taxon>
    </lineage>
</organism>
<dbReference type="AlphaFoldDB" id="A0A975GRZ3"/>
<reference evidence="2" key="1">
    <citation type="journal article" date="2021" name="Microb. Physiol.">
        <title>Proteogenomic Insights into the Physiology of Marine, Sulfate-Reducing, Filamentous Desulfonema limicola and Desulfonema magnum.</title>
        <authorList>
            <person name="Schnaars V."/>
            <person name="Wohlbrand L."/>
            <person name="Scheve S."/>
            <person name="Hinrichs C."/>
            <person name="Reinhardt R."/>
            <person name="Rabus R."/>
        </authorList>
    </citation>
    <scope>NUCLEOTIDE SEQUENCE</scope>
    <source>
        <strain evidence="2">4be13</strain>
    </source>
</reference>
<feature type="transmembrane region" description="Helical" evidence="1">
    <location>
        <begin position="132"/>
        <end position="152"/>
    </location>
</feature>
<dbReference type="Proteomes" id="UP000663722">
    <property type="component" value="Chromosome"/>
</dbReference>
<evidence type="ECO:0000313" key="2">
    <source>
        <dbReference type="EMBL" id="QTA90523.1"/>
    </source>
</evidence>
<gene>
    <name evidence="2" type="ORF">dnm_065840</name>
</gene>
<dbReference type="RefSeq" id="WP_207678690.1">
    <property type="nucleotide sequence ID" value="NZ_CP061800.1"/>
</dbReference>
<keyword evidence="3" id="KW-1185">Reference proteome</keyword>
<evidence type="ECO:0000256" key="1">
    <source>
        <dbReference type="SAM" id="Phobius"/>
    </source>
</evidence>
<feature type="transmembrane region" description="Helical" evidence="1">
    <location>
        <begin position="100"/>
        <end position="120"/>
    </location>
</feature>
<name>A0A975GRZ3_9BACT</name>
<protein>
    <submittedName>
        <fullName evidence="2">Uncharacterized protein</fullName>
    </submittedName>
</protein>
<dbReference type="KEGG" id="dmm:dnm_065840"/>
<keyword evidence="1" id="KW-1133">Transmembrane helix</keyword>
<proteinExistence type="predicted"/>
<sequence>MDWKDLGTRIVQNGAPLLGGVLGCPRGVALGRLVAPMFGADPDEPDDIAERMAADPDAYTKLSKFQLEHHSELEKLILTDMQASWQRETESPLAKDQIRWPMYTLATIIVIGFLALMGFLMKIEIPEGSKEAAYLLFGTLSASFGAVVNFFFGSSKGSSDKNSIIRGKK</sequence>
<accession>A0A975GRZ3</accession>
<dbReference type="PROSITE" id="PS51257">
    <property type="entry name" value="PROKAR_LIPOPROTEIN"/>
    <property type="match status" value="1"/>
</dbReference>
<keyword evidence="1" id="KW-0472">Membrane</keyword>